<evidence type="ECO:0000313" key="4">
    <source>
        <dbReference type="Proteomes" id="UP001589619"/>
    </source>
</evidence>
<dbReference type="SUPFAM" id="SSF53850">
    <property type="entry name" value="Periplasmic binding protein-like II"/>
    <property type="match status" value="1"/>
</dbReference>
<dbReference type="EMBL" id="JBHMAG010000021">
    <property type="protein sequence ID" value="MFB9756146.1"/>
    <property type="molecule type" value="Genomic_DNA"/>
</dbReference>
<dbReference type="PANTHER" id="PTHR43649">
    <property type="entry name" value="ARABINOSE-BINDING PROTEIN-RELATED"/>
    <property type="match status" value="1"/>
</dbReference>
<feature type="signal peptide" evidence="2">
    <location>
        <begin position="1"/>
        <end position="22"/>
    </location>
</feature>
<protein>
    <submittedName>
        <fullName evidence="3">ABC transporter substrate-binding protein</fullName>
    </submittedName>
</protein>
<dbReference type="PROSITE" id="PS51257">
    <property type="entry name" value="PROKAR_LIPOPROTEIN"/>
    <property type="match status" value="1"/>
</dbReference>
<name>A0ABV5W6V7_9BACL</name>
<comment type="caution">
    <text evidence="3">The sequence shown here is derived from an EMBL/GenBank/DDBJ whole genome shotgun (WGS) entry which is preliminary data.</text>
</comment>
<keyword evidence="2" id="KW-0732">Signal</keyword>
<organism evidence="3 4">
    <name type="scientific">Paenibacillus hodogayensis</name>
    <dbReference type="NCBI Taxonomy" id="279208"/>
    <lineage>
        <taxon>Bacteria</taxon>
        <taxon>Bacillati</taxon>
        <taxon>Bacillota</taxon>
        <taxon>Bacilli</taxon>
        <taxon>Bacillales</taxon>
        <taxon>Paenibacillaceae</taxon>
        <taxon>Paenibacillus</taxon>
    </lineage>
</organism>
<evidence type="ECO:0000256" key="2">
    <source>
        <dbReference type="SAM" id="SignalP"/>
    </source>
</evidence>
<accession>A0ABV5W6V7</accession>
<sequence>MSNSRKRFHVLPVSAALLAALATGCTDTSKSNQPGNVSPSPSAGGSSEVTKKEAAYPAALSYWVAMNSDEKAVNKDYNDMAMYKELEKRTGTKVEFQHPAGTAADQFNLLLAGNKLPDVIYWNWRDIPRGPGAAIQDKTILRLNELIDSYAPNFKKYLQDNPEMKKAITLDDGTIYAMPFLTPDQEAASFLGPIIRKDWLDKAKLQSPTTIDEWYTALKAFKATDMNGNGKNDEIPLLLDQGYLEAWSSAWGVGTSFYLDNGKVKYGPTQPVFKEFLKTMNQWYAEKLIDNDYLVTDGKLRDSKVTSQQLGALVGYVGSGIGKYMDAMTPNDPNFELVGAPFPVLKAGDKNNFGMSNLPFIGSGAAITTASKNPEQIIKWLDYAYSREGSLLFNFGTEGVSYKMENGKPKFTDTILKNPDKLSISQALAKFAVSNGQGPFVYDSGVGSQVAARPQQAAAKKAWGLATGTGRLPGVTLTVEEGAKFDTIMGDVNTYYKEMINKFIMGIEKTDKFDEYVKKIQSMNIDEAVKIQQAALDRYNQRK</sequence>
<evidence type="ECO:0000256" key="1">
    <source>
        <dbReference type="SAM" id="MobiDB-lite"/>
    </source>
</evidence>
<keyword evidence="4" id="KW-1185">Reference proteome</keyword>
<feature type="compositionally biased region" description="Polar residues" evidence="1">
    <location>
        <begin position="27"/>
        <end position="48"/>
    </location>
</feature>
<proteinExistence type="predicted"/>
<evidence type="ECO:0000313" key="3">
    <source>
        <dbReference type="EMBL" id="MFB9756146.1"/>
    </source>
</evidence>
<dbReference type="Gene3D" id="3.40.190.10">
    <property type="entry name" value="Periplasmic binding protein-like II"/>
    <property type="match status" value="2"/>
</dbReference>
<dbReference type="InterPro" id="IPR050490">
    <property type="entry name" value="Bact_solute-bd_prot1"/>
</dbReference>
<dbReference type="Proteomes" id="UP001589619">
    <property type="component" value="Unassembled WGS sequence"/>
</dbReference>
<gene>
    <name evidence="3" type="ORF">ACFFNY_31605</name>
</gene>
<feature type="region of interest" description="Disordered" evidence="1">
    <location>
        <begin position="27"/>
        <end position="49"/>
    </location>
</feature>
<feature type="chain" id="PRO_5046240520" evidence="2">
    <location>
        <begin position="23"/>
        <end position="543"/>
    </location>
</feature>
<dbReference type="RefSeq" id="WP_344910591.1">
    <property type="nucleotide sequence ID" value="NZ_BAAAYO010000009.1"/>
</dbReference>
<reference evidence="3 4" key="1">
    <citation type="submission" date="2024-09" db="EMBL/GenBank/DDBJ databases">
        <authorList>
            <person name="Sun Q."/>
            <person name="Mori K."/>
        </authorList>
    </citation>
    <scope>NUCLEOTIDE SEQUENCE [LARGE SCALE GENOMIC DNA]</scope>
    <source>
        <strain evidence="3 4">JCM 12520</strain>
    </source>
</reference>
<dbReference type="PANTHER" id="PTHR43649:SF12">
    <property type="entry name" value="DIACETYLCHITOBIOSE BINDING PROTEIN DASA"/>
    <property type="match status" value="1"/>
</dbReference>